<dbReference type="RefSeq" id="WP_116855429.1">
    <property type="nucleotide sequence ID" value="NZ_QTJV01000008.1"/>
</dbReference>
<evidence type="ECO:0000313" key="2">
    <source>
        <dbReference type="Proteomes" id="UP000261174"/>
    </source>
</evidence>
<name>A0A3E1NYJ2_9BACT</name>
<gene>
    <name evidence="1" type="ORF">DXN04_21400</name>
</gene>
<dbReference type="AlphaFoldDB" id="A0A3E1NYJ2"/>
<protein>
    <submittedName>
        <fullName evidence="1">Transcriptional regulator</fullName>
    </submittedName>
</protein>
<dbReference type="OrthoDB" id="328886at2"/>
<organism evidence="1 2">
    <name type="scientific">Chitinophaga silvisoli</name>
    <dbReference type="NCBI Taxonomy" id="2291814"/>
    <lineage>
        <taxon>Bacteria</taxon>
        <taxon>Pseudomonadati</taxon>
        <taxon>Bacteroidota</taxon>
        <taxon>Chitinophagia</taxon>
        <taxon>Chitinophagales</taxon>
        <taxon>Chitinophagaceae</taxon>
        <taxon>Chitinophaga</taxon>
    </lineage>
</organism>
<accession>A0A3E1NYJ2</accession>
<dbReference type="Proteomes" id="UP000261174">
    <property type="component" value="Unassembled WGS sequence"/>
</dbReference>
<proteinExistence type="predicted"/>
<keyword evidence="2" id="KW-1185">Reference proteome</keyword>
<dbReference type="EMBL" id="QTJV01000008">
    <property type="protein sequence ID" value="RFM32993.1"/>
    <property type="molecule type" value="Genomic_DNA"/>
</dbReference>
<comment type="caution">
    <text evidence="1">The sequence shown here is derived from an EMBL/GenBank/DDBJ whole genome shotgun (WGS) entry which is preliminary data.</text>
</comment>
<sequence length="136" mass="15439">METTTLQNDLLVYCVTASSFPEGVKQAHETLHSLTPFDEKRKYFGLSWPAADGRILYQAAAAELHQGEFSKHHLETKVISKGEYLFIDVHDFMKDIPAIGNAFQQLIHDSRIDPAGFCIEWYKGMDVCRCMVRIAS</sequence>
<evidence type="ECO:0000313" key="1">
    <source>
        <dbReference type="EMBL" id="RFM32993.1"/>
    </source>
</evidence>
<reference evidence="1 2" key="1">
    <citation type="submission" date="2018-08" db="EMBL/GenBank/DDBJ databases">
        <title>Chitinophaga sp. K20C18050901, a novel bacterium isolated from forest soil.</title>
        <authorList>
            <person name="Wang C."/>
        </authorList>
    </citation>
    <scope>NUCLEOTIDE SEQUENCE [LARGE SCALE GENOMIC DNA]</scope>
    <source>
        <strain evidence="1 2">K20C18050901</strain>
    </source>
</reference>